<keyword evidence="1" id="KW-0812">Transmembrane</keyword>
<feature type="transmembrane region" description="Helical" evidence="1">
    <location>
        <begin position="123"/>
        <end position="141"/>
    </location>
</feature>
<feature type="transmembrane region" description="Helical" evidence="1">
    <location>
        <begin position="46"/>
        <end position="64"/>
    </location>
</feature>
<name>A0A0G0WTU8_UNCKA</name>
<evidence type="ECO:0000313" key="2">
    <source>
        <dbReference type="EMBL" id="KKS16184.1"/>
    </source>
</evidence>
<dbReference type="EMBL" id="LCBS01000026">
    <property type="protein sequence ID" value="KKS16184.1"/>
    <property type="molecule type" value="Genomic_DNA"/>
</dbReference>
<organism evidence="2 3">
    <name type="scientific">candidate division WWE3 bacterium GW2011_GWB1_41_6</name>
    <dbReference type="NCBI Taxonomy" id="1619112"/>
    <lineage>
        <taxon>Bacteria</taxon>
        <taxon>Katanobacteria</taxon>
    </lineage>
</organism>
<gene>
    <name evidence="2" type="ORF">UU72_C0026G0016</name>
</gene>
<reference evidence="2 3" key="1">
    <citation type="journal article" date="2015" name="Nature">
        <title>rRNA introns, odd ribosomes, and small enigmatic genomes across a large radiation of phyla.</title>
        <authorList>
            <person name="Brown C.T."/>
            <person name="Hug L.A."/>
            <person name="Thomas B.C."/>
            <person name="Sharon I."/>
            <person name="Castelle C.J."/>
            <person name="Singh A."/>
            <person name="Wilkins M.J."/>
            <person name="Williams K.H."/>
            <person name="Banfield J.F."/>
        </authorList>
    </citation>
    <scope>NUCLEOTIDE SEQUENCE [LARGE SCALE GENOMIC DNA]</scope>
</reference>
<evidence type="ECO:0000313" key="3">
    <source>
        <dbReference type="Proteomes" id="UP000034163"/>
    </source>
</evidence>
<proteinExistence type="predicted"/>
<sequence>MNFSKLMKQTAAILTVAITVSAIVAKHYLYSDNGDQAADFLGDNIYIVLAVFLLFTFATVYGVLRVEFSKTKISFVRKLIEEEKKPLQDEMNKYRGSAAKSLLSLFLLIALVIYIYFYNTLYLPEFIAGIVLLILFLYHVVKVDKVIALHKALKGLYRLEGKFHTSNFIPGSISEPSEKGMYFKSGSNIFYLMENEFGDIYKTIPDESDIFVVFSKGTNKVWDFGGLN</sequence>
<comment type="caution">
    <text evidence="2">The sequence shown here is derived from an EMBL/GenBank/DDBJ whole genome shotgun (WGS) entry which is preliminary data.</text>
</comment>
<dbReference type="Proteomes" id="UP000034163">
    <property type="component" value="Unassembled WGS sequence"/>
</dbReference>
<accession>A0A0G0WTU8</accession>
<feature type="transmembrane region" description="Helical" evidence="1">
    <location>
        <begin position="98"/>
        <end position="117"/>
    </location>
</feature>
<dbReference type="AlphaFoldDB" id="A0A0G0WTU8"/>
<protein>
    <submittedName>
        <fullName evidence="2">Uncharacterized protein</fullName>
    </submittedName>
</protein>
<keyword evidence="1" id="KW-0472">Membrane</keyword>
<evidence type="ECO:0000256" key="1">
    <source>
        <dbReference type="SAM" id="Phobius"/>
    </source>
</evidence>
<keyword evidence="1" id="KW-1133">Transmembrane helix</keyword>